<dbReference type="EMBL" id="FQUH01000032">
    <property type="protein sequence ID" value="SHG14656.1"/>
    <property type="molecule type" value="Genomic_DNA"/>
</dbReference>
<dbReference type="InterPro" id="IPR000086">
    <property type="entry name" value="NUDIX_hydrolase_dom"/>
</dbReference>
<dbReference type="PANTHER" id="PTHR43046">
    <property type="entry name" value="GDP-MANNOSE MANNOSYL HYDROLASE"/>
    <property type="match status" value="1"/>
</dbReference>
<feature type="domain" description="Nudix hydrolase" evidence="4">
    <location>
        <begin position="1"/>
        <end position="128"/>
    </location>
</feature>
<dbReference type="InterPro" id="IPR020476">
    <property type="entry name" value="Nudix_hydrolase"/>
</dbReference>
<evidence type="ECO:0000313" key="6">
    <source>
        <dbReference type="Proteomes" id="UP000184159"/>
    </source>
</evidence>
<gene>
    <name evidence="5" type="ORF">SAMN02745781_04085</name>
</gene>
<comment type="similarity">
    <text evidence="3">Belongs to the Nudix hydrolase family.</text>
</comment>
<organism evidence="5 6">
    <name type="scientific">Vibrio gazogenes DSM 21264 = NBRC 103151</name>
    <dbReference type="NCBI Taxonomy" id="1123492"/>
    <lineage>
        <taxon>Bacteria</taxon>
        <taxon>Pseudomonadati</taxon>
        <taxon>Pseudomonadota</taxon>
        <taxon>Gammaproteobacteria</taxon>
        <taxon>Vibrionales</taxon>
        <taxon>Vibrionaceae</taxon>
        <taxon>Vibrio</taxon>
    </lineage>
</organism>
<keyword evidence="6" id="KW-1185">Reference proteome</keyword>
<dbReference type="SUPFAM" id="SSF55811">
    <property type="entry name" value="Nudix"/>
    <property type="match status" value="1"/>
</dbReference>
<dbReference type="PRINTS" id="PR00502">
    <property type="entry name" value="NUDIXFAMILY"/>
</dbReference>
<keyword evidence="2 3" id="KW-0378">Hydrolase</keyword>
<dbReference type="AlphaFoldDB" id="A0A1M5HFB9"/>
<dbReference type="RefSeq" id="WP_072963539.1">
    <property type="nucleotide sequence ID" value="NZ_FQUH01000032.1"/>
</dbReference>
<comment type="cofactor">
    <cofactor evidence="1">
        <name>Mg(2+)</name>
        <dbReference type="ChEBI" id="CHEBI:18420"/>
    </cofactor>
</comment>
<dbReference type="PROSITE" id="PS51462">
    <property type="entry name" value="NUDIX"/>
    <property type="match status" value="1"/>
</dbReference>
<protein>
    <submittedName>
        <fullName evidence="5">ADP-ribose pyrophosphatase YjhB, NUDIX family</fullName>
    </submittedName>
</protein>
<evidence type="ECO:0000259" key="4">
    <source>
        <dbReference type="PROSITE" id="PS51462"/>
    </source>
</evidence>
<sequence>MNQLISVGWLYRKGNKLLCVKSKGKDKFFIPGGKLEVGETYEEGLQREIREELNIELIPNSIQYLFSITDIAYGLENTQLTMFCYIADFNGDIAPSSEIETAKWFELSQIHNCAPAAQKAMSYALELQV</sequence>
<dbReference type="PANTHER" id="PTHR43046:SF14">
    <property type="entry name" value="MUTT_NUDIX FAMILY PROTEIN"/>
    <property type="match status" value="1"/>
</dbReference>
<dbReference type="Gene3D" id="3.90.79.10">
    <property type="entry name" value="Nucleoside Triphosphate Pyrophosphohydrolase"/>
    <property type="match status" value="1"/>
</dbReference>
<dbReference type="InterPro" id="IPR015797">
    <property type="entry name" value="NUDIX_hydrolase-like_dom_sf"/>
</dbReference>
<proteinExistence type="inferred from homology"/>
<dbReference type="InterPro" id="IPR020084">
    <property type="entry name" value="NUDIX_hydrolase_CS"/>
</dbReference>
<dbReference type="GO" id="GO:0016787">
    <property type="term" value="F:hydrolase activity"/>
    <property type="evidence" value="ECO:0007669"/>
    <property type="project" value="UniProtKB-KW"/>
</dbReference>
<accession>A0A1M5HFB9</accession>
<evidence type="ECO:0000256" key="2">
    <source>
        <dbReference type="ARBA" id="ARBA00022801"/>
    </source>
</evidence>
<dbReference type="Proteomes" id="UP000184159">
    <property type="component" value="Unassembled WGS sequence"/>
</dbReference>
<name>A0A1M5HFB9_VIBGA</name>
<dbReference type="CDD" id="cd04690">
    <property type="entry name" value="NUDIX_Hydrolase"/>
    <property type="match status" value="1"/>
</dbReference>
<dbReference type="Pfam" id="PF00293">
    <property type="entry name" value="NUDIX"/>
    <property type="match status" value="1"/>
</dbReference>
<evidence type="ECO:0000256" key="1">
    <source>
        <dbReference type="ARBA" id="ARBA00001946"/>
    </source>
</evidence>
<evidence type="ECO:0000256" key="3">
    <source>
        <dbReference type="RuleBase" id="RU003476"/>
    </source>
</evidence>
<reference evidence="6" key="1">
    <citation type="submission" date="2016-11" db="EMBL/GenBank/DDBJ databases">
        <authorList>
            <person name="Varghese N."/>
            <person name="Submissions S."/>
        </authorList>
    </citation>
    <scope>NUCLEOTIDE SEQUENCE [LARGE SCALE GENOMIC DNA]</scope>
    <source>
        <strain evidence="6">DSM 21264</strain>
    </source>
</reference>
<evidence type="ECO:0000313" key="5">
    <source>
        <dbReference type="EMBL" id="SHG14656.1"/>
    </source>
</evidence>
<dbReference type="PROSITE" id="PS00893">
    <property type="entry name" value="NUDIX_BOX"/>
    <property type="match status" value="1"/>
</dbReference>